<keyword evidence="4" id="KW-1185">Reference proteome</keyword>
<accession>A0A840AFW4</accession>
<feature type="chain" id="PRO_5033010883" evidence="2">
    <location>
        <begin position="24"/>
        <end position="323"/>
    </location>
</feature>
<evidence type="ECO:0000256" key="2">
    <source>
        <dbReference type="SAM" id="SignalP"/>
    </source>
</evidence>
<protein>
    <submittedName>
        <fullName evidence="3">Tripartite-type tricarboxylate transporter receptor subunit TctC</fullName>
    </submittedName>
</protein>
<gene>
    <name evidence="3" type="ORF">GGQ83_003252</name>
</gene>
<feature type="signal peptide" evidence="2">
    <location>
        <begin position="1"/>
        <end position="23"/>
    </location>
</feature>
<dbReference type="EMBL" id="JACIDJ010000006">
    <property type="protein sequence ID" value="MBB3899792.1"/>
    <property type="molecule type" value="Genomic_DNA"/>
</dbReference>
<sequence>MLLARRLLFACLIACVAAIPARAQEFPSRDIRFLCGFSPGGTCDLLSRMLADELTRQFGQRVIVENRTGASGMLAVDQVAKSPPDGHTVVLATMAMHAILPVMPGISMPFHIDRDLTPIANVANVYNILVASPNAPFSNIPELIAYGRANPGTLTYASAGNGTSQHLSGEFLARLARIEMLHVSYRGGAPAIVDIAAGRTHMMLGNMPEFLGQIRAGALRPIAFGAPRPSPLFPDLPLISATLPDFTVSNWFGIAGAPNLPPAVVARWHTALQAVTASPDFQRRMTENGLEIIYGPQAEFLETIRRDRARWGEVIREAGIRAN</sequence>
<dbReference type="Proteomes" id="UP000553193">
    <property type="component" value="Unassembled WGS sequence"/>
</dbReference>
<comment type="caution">
    <text evidence="3">The sequence shown here is derived from an EMBL/GenBank/DDBJ whole genome shotgun (WGS) entry which is preliminary data.</text>
</comment>
<dbReference type="PANTHER" id="PTHR42928:SF5">
    <property type="entry name" value="BLR1237 PROTEIN"/>
    <property type="match status" value="1"/>
</dbReference>
<comment type="similarity">
    <text evidence="1">Belongs to the UPF0065 (bug) family.</text>
</comment>
<reference evidence="3 4" key="1">
    <citation type="submission" date="2020-08" db="EMBL/GenBank/DDBJ databases">
        <title>Genomic Encyclopedia of Type Strains, Phase IV (KMG-IV): sequencing the most valuable type-strain genomes for metagenomic binning, comparative biology and taxonomic classification.</title>
        <authorList>
            <person name="Goeker M."/>
        </authorList>
    </citation>
    <scope>NUCLEOTIDE SEQUENCE [LARGE SCALE GENOMIC DNA]</scope>
    <source>
        <strain evidence="3 4">DSM 19979</strain>
    </source>
</reference>
<dbReference type="Gene3D" id="3.40.190.10">
    <property type="entry name" value="Periplasmic binding protein-like II"/>
    <property type="match status" value="1"/>
</dbReference>
<dbReference type="PIRSF" id="PIRSF017082">
    <property type="entry name" value="YflP"/>
    <property type="match status" value="1"/>
</dbReference>
<dbReference type="RefSeq" id="WP_184385880.1">
    <property type="nucleotide sequence ID" value="NZ_JACIDJ010000006.1"/>
</dbReference>
<keyword evidence="3" id="KW-0675">Receptor</keyword>
<evidence type="ECO:0000313" key="3">
    <source>
        <dbReference type="EMBL" id="MBB3899792.1"/>
    </source>
</evidence>
<dbReference type="CDD" id="cd07012">
    <property type="entry name" value="PBP2_Bug_TTT"/>
    <property type="match status" value="1"/>
</dbReference>
<proteinExistence type="inferred from homology"/>
<dbReference type="InterPro" id="IPR042100">
    <property type="entry name" value="Bug_dom1"/>
</dbReference>
<evidence type="ECO:0000256" key="1">
    <source>
        <dbReference type="ARBA" id="ARBA00006987"/>
    </source>
</evidence>
<evidence type="ECO:0000313" key="4">
    <source>
        <dbReference type="Proteomes" id="UP000553193"/>
    </source>
</evidence>
<dbReference type="SUPFAM" id="SSF53850">
    <property type="entry name" value="Periplasmic binding protein-like II"/>
    <property type="match status" value="1"/>
</dbReference>
<dbReference type="Gene3D" id="3.40.190.150">
    <property type="entry name" value="Bordetella uptake gene, domain 1"/>
    <property type="match status" value="1"/>
</dbReference>
<dbReference type="AlphaFoldDB" id="A0A840AFW4"/>
<dbReference type="Pfam" id="PF03401">
    <property type="entry name" value="TctC"/>
    <property type="match status" value="1"/>
</dbReference>
<name>A0A840AFW4_9PROT</name>
<dbReference type="InterPro" id="IPR005064">
    <property type="entry name" value="BUG"/>
</dbReference>
<keyword evidence="2" id="KW-0732">Signal</keyword>
<organism evidence="3 4">
    <name type="scientific">Roseococcus suduntuyensis</name>
    <dbReference type="NCBI Taxonomy" id="455361"/>
    <lineage>
        <taxon>Bacteria</taxon>
        <taxon>Pseudomonadati</taxon>
        <taxon>Pseudomonadota</taxon>
        <taxon>Alphaproteobacteria</taxon>
        <taxon>Acetobacterales</taxon>
        <taxon>Roseomonadaceae</taxon>
        <taxon>Roseococcus</taxon>
    </lineage>
</organism>
<dbReference type="PANTHER" id="PTHR42928">
    <property type="entry name" value="TRICARBOXYLATE-BINDING PROTEIN"/>
    <property type="match status" value="1"/>
</dbReference>